<organism evidence="3 4">
    <name type="scientific">Actinomadura parmotrematis</name>
    <dbReference type="NCBI Taxonomy" id="2864039"/>
    <lineage>
        <taxon>Bacteria</taxon>
        <taxon>Bacillati</taxon>
        <taxon>Actinomycetota</taxon>
        <taxon>Actinomycetes</taxon>
        <taxon>Streptosporangiales</taxon>
        <taxon>Thermomonosporaceae</taxon>
        <taxon>Actinomadura</taxon>
    </lineage>
</organism>
<keyword evidence="4" id="KW-1185">Reference proteome</keyword>
<evidence type="ECO:0000313" key="3">
    <source>
        <dbReference type="EMBL" id="MBW8482136.1"/>
    </source>
</evidence>
<sequence>MSAPHDPADVGWRKSSRSQNADTCVEVASLPEYVAVRDSVDPDGPRLALKGAAWSALAKRIKTGALDLA</sequence>
<feature type="compositionally biased region" description="Basic and acidic residues" evidence="1">
    <location>
        <begin position="1"/>
        <end position="12"/>
    </location>
</feature>
<name>A0ABS7FP53_9ACTN</name>
<evidence type="ECO:0000259" key="2">
    <source>
        <dbReference type="Pfam" id="PF04149"/>
    </source>
</evidence>
<reference evidence="3 4" key="1">
    <citation type="submission" date="2021-07" db="EMBL/GenBank/DDBJ databases">
        <title>Actinomadura sp. PM05-2 isolated from lichen.</title>
        <authorList>
            <person name="Somphong A."/>
            <person name="Phongsopitanun W."/>
            <person name="Tanasupawat S."/>
            <person name="Peongsungnone V."/>
        </authorList>
    </citation>
    <scope>NUCLEOTIDE SEQUENCE [LARGE SCALE GENOMIC DNA]</scope>
    <source>
        <strain evidence="3 4">PM05-2</strain>
    </source>
</reference>
<dbReference type="EMBL" id="JAIBOA010000003">
    <property type="protein sequence ID" value="MBW8482136.1"/>
    <property type="molecule type" value="Genomic_DNA"/>
</dbReference>
<dbReference type="Pfam" id="PF04149">
    <property type="entry name" value="DUF397"/>
    <property type="match status" value="1"/>
</dbReference>
<accession>A0ABS7FP53</accession>
<feature type="domain" description="DUF397" evidence="2">
    <location>
        <begin position="11"/>
        <end position="62"/>
    </location>
</feature>
<evidence type="ECO:0000313" key="4">
    <source>
        <dbReference type="Proteomes" id="UP000774570"/>
    </source>
</evidence>
<proteinExistence type="predicted"/>
<gene>
    <name evidence="3" type="ORF">K1Y72_07145</name>
</gene>
<feature type="region of interest" description="Disordered" evidence="1">
    <location>
        <begin position="1"/>
        <end position="21"/>
    </location>
</feature>
<evidence type="ECO:0000256" key="1">
    <source>
        <dbReference type="SAM" id="MobiDB-lite"/>
    </source>
</evidence>
<protein>
    <submittedName>
        <fullName evidence="3">DUF397 domain-containing protein</fullName>
    </submittedName>
</protein>
<comment type="caution">
    <text evidence="3">The sequence shown here is derived from an EMBL/GenBank/DDBJ whole genome shotgun (WGS) entry which is preliminary data.</text>
</comment>
<dbReference type="Proteomes" id="UP000774570">
    <property type="component" value="Unassembled WGS sequence"/>
</dbReference>
<dbReference type="InterPro" id="IPR007278">
    <property type="entry name" value="DUF397"/>
</dbReference>
<dbReference type="RefSeq" id="WP_220164416.1">
    <property type="nucleotide sequence ID" value="NZ_JAIBOA010000003.1"/>
</dbReference>